<dbReference type="SUPFAM" id="SSF103473">
    <property type="entry name" value="MFS general substrate transporter"/>
    <property type="match status" value="1"/>
</dbReference>
<dbReference type="InterPro" id="IPR036259">
    <property type="entry name" value="MFS_trans_sf"/>
</dbReference>
<gene>
    <name evidence="5" type="ORF">AAW51_2695</name>
</gene>
<dbReference type="OrthoDB" id="8699103at2"/>
<feature type="transmembrane region" description="Helical" evidence="4">
    <location>
        <begin position="50"/>
        <end position="74"/>
    </location>
</feature>
<feature type="transmembrane region" description="Helical" evidence="4">
    <location>
        <begin position="173"/>
        <end position="191"/>
    </location>
</feature>
<feature type="transmembrane region" description="Helical" evidence="4">
    <location>
        <begin position="105"/>
        <end position="124"/>
    </location>
</feature>
<dbReference type="STRING" id="413882.AAW51_2695"/>
<evidence type="ECO:0000256" key="2">
    <source>
        <dbReference type="ARBA" id="ARBA00022989"/>
    </source>
</evidence>
<evidence type="ECO:0000313" key="5">
    <source>
        <dbReference type="EMBL" id="AKJ29386.1"/>
    </source>
</evidence>
<keyword evidence="1 4" id="KW-0812">Transmembrane</keyword>
<feature type="transmembrane region" description="Helical" evidence="4">
    <location>
        <begin position="145"/>
        <end position="167"/>
    </location>
</feature>
<feature type="transmembrane region" description="Helical" evidence="4">
    <location>
        <begin position="254"/>
        <end position="277"/>
    </location>
</feature>
<evidence type="ECO:0000313" key="6">
    <source>
        <dbReference type="Proteomes" id="UP000035352"/>
    </source>
</evidence>
<evidence type="ECO:0000256" key="1">
    <source>
        <dbReference type="ARBA" id="ARBA00022692"/>
    </source>
</evidence>
<dbReference type="GO" id="GO:0022857">
    <property type="term" value="F:transmembrane transporter activity"/>
    <property type="evidence" value="ECO:0007669"/>
    <property type="project" value="InterPro"/>
</dbReference>
<dbReference type="KEGG" id="pbh:AAW51_2695"/>
<feature type="transmembrane region" description="Helical" evidence="4">
    <location>
        <begin position="228"/>
        <end position="248"/>
    </location>
</feature>
<dbReference type="Proteomes" id="UP000035352">
    <property type="component" value="Chromosome"/>
</dbReference>
<dbReference type="RefSeq" id="WP_047195026.1">
    <property type="nucleotide sequence ID" value="NZ_CP011371.1"/>
</dbReference>
<organism evidence="5 6">
    <name type="scientific">Caldimonas brevitalea</name>
    <dbReference type="NCBI Taxonomy" id="413882"/>
    <lineage>
        <taxon>Bacteria</taxon>
        <taxon>Pseudomonadati</taxon>
        <taxon>Pseudomonadota</taxon>
        <taxon>Betaproteobacteria</taxon>
        <taxon>Burkholderiales</taxon>
        <taxon>Sphaerotilaceae</taxon>
        <taxon>Caldimonas</taxon>
    </lineage>
</organism>
<keyword evidence="3 4" id="KW-0472">Membrane</keyword>
<feature type="transmembrane region" description="Helical" evidence="4">
    <location>
        <begin position="16"/>
        <end position="38"/>
    </location>
</feature>
<dbReference type="EMBL" id="CP011371">
    <property type="protein sequence ID" value="AKJ29386.1"/>
    <property type="molecule type" value="Genomic_DNA"/>
</dbReference>
<feature type="transmembrane region" description="Helical" evidence="4">
    <location>
        <begin position="348"/>
        <end position="368"/>
    </location>
</feature>
<reference evidence="5 6" key="1">
    <citation type="submission" date="2015-05" db="EMBL/GenBank/DDBJ databases">
        <authorList>
            <person name="Tang B."/>
            <person name="Yu Y."/>
        </authorList>
    </citation>
    <scope>NUCLEOTIDE SEQUENCE [LARGE SCALE GENOMIC DNA]</scope>
    <source>
        <strain evidence="5 6">DSM 7029</strain>
    </source>
</reference>
<sequence length="407" mass="43133">MSAVAPLTPTLDDQRYLLGFMALGVLAGTSNGVAKVVLPLYAASLHAASWQIGLVGGLQFAGMLLLSMPIGALIDRHGSRALFRFGGLGAALLFLLGFSQSREPWQLIAGVLLFGLINPFRMVATQTEFLQLLPRLKPRQAGWNRGSHTAGMFFIGPVLGAALVGWVGFQHTFFVVAAGLLLTVLIGNRVLGAAPPGRGAEALGVWQRVRGQFGLIAQRADLRRTMRIECCGQIAMSYFTVFIVLLAMREFHLPLPLAAGLVTLQGALFVLTLFLAGGWLARWQQEQRYLLAFTLLLAAEALLSLPLHAACLWLAAALLGVGLGVQHLTSVTRFAALAQELGRGPVGGLFTLAGPAGGLFGAVAGGLLGQHFGLWSGFRGLAVVYLLAVGWQLVRLRRGGLGEPSSA</sequence>
<accession>A0A0G3BPW3</accession>
<protein>
    <submittedName>
        <fullName evidence="5">Major facilitator superfamily</fullName>
    </submittedName>
</protein>
<dbReference type="Pfam" id="PF07690">
    <property type="entry name" value="MFS_1"/>
    <property type="match status" value="1"/>
</dbReference>
<dbReference type="PANTHER" id="PTHR23518:SF2">
    <property type="entry name" value="MAJOR FACILITATOR SUPERFAMILY TRANSPORTER"/>
    <property type="match status" value="1"/>
</dbReference>
<keyword evidence="2 4" id="KW-1133">Transmembrane helix</keyword>
<keyword evidence="6" id="KW-1185">Reference proteome</keyword>
<feature type="transmembrane region" description="Helical" evidence="4">
    <location>
        <begin position="374"/>
        <end position="394"/>
    </location>
</feature>
<proteinExistence type="predicted"/>
<dbReference type="Gene3D" id="1.20.1250.20">
    <property type="entry name" value="MFS general substrate transporter like domains"/>
    <property type="match status" value="2"/>
</dbReference>
<name>A0A0G3BPW3_9BURK</name>
<dbReference type="InterPro" id="IPR011701">
    <property type="entry name" value="MFS"/>
</dbReference>
<dbReference type="PANTHER" id="PTHR23518">
    <property type="entry name" value="C-METHYLTRANSFERASE"/>
    <property type="match status" value="1"/>
</dbReference>
<feature type="transmembrane region" description="Helical" evidence="4">
    <location>
        <begin position="81"/>
        <end position="99"/>
    </location>
</feature>
<evidence type="ECO:0000256" key="4">
    <source>
        <dbReference type="SAM" id="Phobius"/>
    </source>
</evidence>
<dbReference type="AlphaFoldDB" id="A0A0G3BPW3"/>
<evidence type="ECO:0000256" key="3">
    <source>
        <dbReference type="ARBA" id="ARBA00023136"/>
    </source>
</evidence>